<proteinExistence type="predicted"/>
<organism evidence="1 2">
    <name type="scientific">Psychroflexus longus</name>
    <dbReference type="NCBI Taxonomy" id="2873596"/>
    <lineage>
        <taxon>Bacteria</taxon>
        <taxon>Pseudomonadati</taxon>
        <taxon>Bacteroidota</taxon>
        <taxon>Flavobacteriia</taxon>
        <taxon>Flavobacteriales</taxon>
        <taxon>Flavobacteriaceae</taxon>
        <taxon>Psychroflexus</taxon>
    </lineage>
</organism>
<comment type="caution">
    <text evidence="1">The sequence shown here is derived from an EMBL/GenBank/DDBJ whole genome shotgun (WGS) entry which is preliminary data.</text>
</comment>
<accession>A0ABS7XIV0</accession>
<evidence type="ECO:0000313" key="1">
    <source>
        <dbReference type="EMBL" id="MBZ9778897.1"/>
    </source>
</evidence>
<protein>
    <recommendedName>
        <fullName evidence="3">Arginase</fullName>
    </recommendedName>
</protein>
<evidence type="ECO:0008006" key="3">
    <source>
        <dbReference type="Google" id="ProtNLM"/>
    </source>
</evidence>
<dbReference type="Gene3D" id="3.40.800.10">
    <property type="entry name" value="Ureohydrolase domain"/>
    <property type="match status" value="1"/>
</dbReference>
<dbReference type="SUPFAM" id="SSF52768">
    <property type="entry name" value="Arginase/deacetylase"/>
    <property type="match status" value="1"/>
</dbReference>
<dbReference type="RefSeq" id="WP_224461248.1">
    <property type="nucleotide sequence ID" value="NZ_JAIQZE010000007.1"/>
</dbReference>
<reference evidence="2" key="1">
    <citation type="submission" date="2023-07" db="EMBL/GenBank/DDBJ databases">
        <title>Novel species isolated from saline lakes on Tibetan Plateau.</title>
        <authorList>
            <person name="Lu H."/>
        </authorList>
    </citation>
    <scope>NUCLEOTIDE SEQUENCE [LARGE SCALE GENOMIC DNA]</scope>
    <source>
        <strain evidence="2">CAK8W</strain>
    </source>
</reference>
<dbReference type="EMBL" id="JAIQZE010000007">
    <property type="protein sequence ID" value="MBZ9778897.1"/>
    <property type="molecule type" value="Genomic_DNA"/>
</dbReference>
<sequence>MDNFKFSNASGLSKYLKVNEDGEKFGKAIITVSDLNQIESQDAKYVIFGIPTIHHTKSSFKVNSRNFEILLQKLLNTKNNQFNRANEVIVLGEIDMEPLQIELNEQNQNLESDRKKINEIHEKIDSIIYELATVIFDSGKVPIMLGGHINNSLSIGKAIKSSTKKSINLFDLSPNMNFDFSTKQEKQNSPNHFDKDLIRKYYAFGLHKNNIAQNNINFISASIQMDFKFYEDCLHLTTLDKCVKFKNSIDFLNGKFGFRLDLKSIQGLSANCESSSGFSLRDIRTFMKIVRKEKIEFLHICGLETCIEGMTSMVLSYLISDFMRHDD</sequence>
<dbReference type="Proteomes" id="UP001199314">
    <property type="component" value="Unassembled WGS sequence"/>
</dbReference>
<keyword evidence="2" id="KW-1185">Reference proteome</keyword>
<dbReference type="InterPro" id="IPR023696">
    <property type="entry name" value="Ureohydrolase_dom_sf"/>
</dbReference>
<gene>
    <name evidence="1" type="ORF">LB452_08170</name>
</gene>
<name>A0ABS7XIV0_9FLAO</name>
<evidence type="ECO:0000313" key="2">
    <source>
        <dbReference type="Proteomes" id="UP001199314"/>
    </source>
</evidence>